<feature type="chain" id="PRO_5017456566" evidence="1">
    <location>
        <begin position="22"/>
        <end position="115"/>
    </location>
</feature>
<sequence length="115" mass="12362">MLTNLVSTITAGLLVATGAQAAQYATIQMWSNKDCTGTFHEETLVFDTGKGQKVFEYPYTWGSGKVVSGVSACGVSFCQYGSSCFGTEVAYVNWSPNCYSGGSWMAFDKIMVNTC</sequence>
<evidence type="ECO:0000313" key="3">
    <source>
        <dbReference type="Proteomes" id="UP000248961"/>
    </source>
</evidence>
<dbReference type="OrthoDB" id="4474281at2759"/>
<dbReference type="AlphaFoldDB" id="A0A395IAI8"/>
<dbReference type="GeneID" id="37200486"/>
<gene>
    <name evidence="2" type="ORF">BO97DRAFT_411921</name>
</gene>
<accession>A0A395IAI8</accession>
<dbReference type="RefSeq" id="XP_025554318.1">
    <property type="nucleotide sequence ID" value="XM_025696197.1"/>
</dbReference>
<organism evidence="2 3">
    <name type="scientific">Aspergillus homomorphus (strain CBS 101889)</name>
    <dbReference type="NCBI Taxonomy" id="1450537"/>
    <lineage>
        <taxon>Eukaryota</taxon>
        <taxon>Fungi</taxon>
        <taxon>Dikarya</taxon>
        <taxon>Ascomycota</taxon>
        <taxon>Pezizomycotina</taxon>
        <taxon>Eurotiomycetes</taxon>
        <taxon>Eurotiomycetidae</taxon>
        <taxon>Eurotiales</taxon>
        <taxon>Aspergillaceae</taxon>
        <taxon>Aspergillus</taxon>
        <taxon>Aspergillus subgen. Circumdati</taxon>
    </lineage>
</organism>
<dbReference type="EMBL" id="KZ824272">
    <property type="protein sequence ID" value="RAL15164.1"/>
    <property type="molecule type" value="Genomic_DNA"/>
</dbReference>
<keyword evidence="1" id="KW-0732">Signal</keyword>
<proteinExistence type="predicted"/>
<feature type="signal peptide" evidence="1">
    <location>
        <begin position="1"/>
        <end position="21"/>
    </location>
</feature>
<dbReference type="Proteomes" id="UP000248961">
    <property type="component" value="Unassembled WGS sequence"/>
</dbReference>
<evidence type="ECO:0000256" key="1">
    <source>
        <dbReference type="SAM" id="SignalP"/>
    </source>
</evidence>
<protein>
    <submittedName>
        <fullName evidence="2">Uncharacterized protein</fullName>
    </submittedName>
</protein>
<dbReference type="VEuPathDB" id="FungiDB:BO97DRAFT_411921"/>
<name>A0A395IAI8_ASPHC</name>
<keyword evidence="3" id="KW-1185">Reference proteome</keyword>
<evidence type="ECO:0000313" key="2">
    <source>
        <dbReference type="EMBL" id="RAL15164.1"/>
    </source>
</evidence>
<reference evidence="2 3" key="1">
    <citation type="submission" date="2018-02" db="EMBL/GenBank/DDBJ databases">
        <title>The genomes of Aspergillus section Nigri reveals drivers in fungal speciation.</title>
        <authorList>
            <consortium name="DOE Joint Genome Institute"/>
            <person name="Vesth T.C."/>
            <person name="Nybo J."/>
            <person name="Theobald S."/>
            <person name="Brandl J."/>
            <person name="Frisvad J.C."/>
            <person name="Nielsen K.F."/>
            <person name="Lyhne E.K."/>
            <person name="Kogle M.E."/>
            <person name="Kuo A."/>
            <person name="Riley R."/>
            <person name="Clum A."/>
            <person name="Nolan M."/>
            <person name="Lipzen A."/>
            <person name="Salamov A."/>
            <person name="Henrissat B."/>
            <person name="Wiebenga A."/>
            <person name="De vries R.P."/>
            <person name="Grigoriev I.V."/>
            <person name="Mortensen U.H."/>
            <person name="Andersen M.R."/>
            <person name="Baker S.E."/>
        </authorList>
    </citation>
    <scope>NUCLEOTIDE SEQUENCE [LARGE SCALE GENOMIC DNA]</scope>
    <source>
        <strain evidence="2 3">CBS 101889</strain>
    </source>
</reference>